<dbReference type="Proteomes" id="UP000031829">
    <property type="component" value="Chromosome"/>
</dbReference>
<dbReference type="Gene3D" id="1.10.510.10">
    <property type="entry name" value="Transferase(Phosphotransferase) domain 1"/>
    <property type="match status" value="1"/>
</dbReference>
<keyword evidence="1" id="KW-0723">Serine/threonine-protein kinase</keyword>
<dbReference type="InterPro" id="IPR011009">
    <property type="entry name" value="Kinase-like_dom_sf"/>
</dbReference>
<sequence length="219" mass="25605">MDKTIKQLVSLVETSLLTQVTIQSESDYDPVEVTNKTKEWVLIGKGNYAGVFMHENYPEFVVKVYGREIYGVKKEAQVYRKLGVHPAYSQLFHEGKTYLILKRLTGVTLYDAVQRGIKIPEQVIKDVNAALDYATSQGLNPYDVHGKNVMMKDGRGYVVDISDFYKEGFDKKWTDLVKAYYTFYPFIDKYHIRLPYPLLNVIRKAYRLYRRIKSKRSFR</sequence>
<evidence type="ECO:0000313" key="1">
    <source>
        <dbReference type="EMBL" id="AJI20248.1"/>
    </source>
</evidence>
<dbReference type="AlphaFoldDB" id="A0A0B6AI07"/>
<dbReference type="HOGENOM" id="CLU_091250_1_0_9"/>
<dbReference type="EMBL" id="CP009920">
    <property type="protein sequence ID" value="AJI20248.1"/>
    <property type="molecule type" value="Genomic_DNA"/>
</dbReference>
<proteinExistence type="predicted"/>
<dbReference type="RefSeq" id="WP_016763860.1">
    <property type="nucleotide sequence ID" value="NZ_BCVB01000005.1"/>
</dbReference>
<keyword evidence="1" id="KW-0418">Kinase</keyword>
<reference evidence="1 2" key="1">
    <citation type="journal article" date="2015" name="Genome Announc.">
        <title>Complete genome sequences for 35 biothreat assay-relevant bacillus species.</title>
        <authorList>
            <person name="Johnson S.L."/>
            <person name="Daligault H.E."/>
            <person name="Davenport K.W."/>
            <person name="Jaissle J."/>
            <person name="Frey K.G."/>
            <person name="Ladner J.T."/>
            <person name="Broomall S.M."/>
            <person name="Bishop-Lilly K.A."/>
            <person name="Bruce D.C."/>
            <person name="Gibbons H.S."/>
            <person name="Coyne S.R."/>
            <person name="Lo C.C."/>
            <person name="Meincke L."/>
            <person name="Munk A.C."/>
            <person name="Koroleva G.I."/>
            <person name="Rosenzweig C.N."/>
            <person name="Palacios G.F."/>
            <person name="Redden C.L."/>
            <person name="Minogue T.D."/>
            <person name="Chain P.S."/>
        </authorList>
    </citation>
    <scope>NUCLEOTIDE SEQUENCE [LARGE SCALE GENOMIC DNA]</scope>
    <source>
        <strain evidence="2">ATCC 14581 / DSM 32 / JCM 2506 / NBRC 15308 / NCIMB 9376 / NCTC 10342 / NRRL B-14308 / VKM B-512</strain>
    </source>
</reference>
<dbReference type="KEGG" id="bmeg:BG04_4341"/>
<dbReference type="GO" id="GO:0004674">
    <property type="term" value="F:protein serine/threonine kinase activity"/>
    <property type="evidence" value="ECO:0007669"/>
    <property type="project" value="UniProtKB-KW"/>
</dbReference>
<accession>A0A0B6AI07</accession>
<dbReference type="GeneID" id="93642350"/>
<dbReference type="SUPFAM" id="SSF56112">
    <property type="entry name" value="Protein kinase-like (PK-like)"/>
    <property type="match status" value="1"/>
</dbReference>
<gene>
    <name evidence="1" type="ORF">BG04_4341</name>
</gene>
<name>A0A0B6AI07_PRIM2</name>
<keyword evidence="1" id="KW-0808">Transferase</keyword>
<protein>
    <submittedName>
        <fullName evidence="1">Putative serine/threonine protein kinase</fullName>
    </submittedName>
</protein>
<organism evidence="1 2">
    <name type="scientific">Priestia megaterium (strain ATCC 14581 / DSM 32 / CCUG 1817 / JCM 2506 / NBRC 15308 / NCIMB 9376 / NCTC 10342 / NRRL B-14308 / VKM B-512 / Ford 19)</name>
    <name type="common">Bacillus megaterium</name>
    <dbReference type="NCBI Taxonomy" id="1348623"/>
    <lineage>
        <taxon>Bacteria</taxon>
        <taxon>Bacillati</taxon>
        <taxon>Bacillota</taxon>
        <taxon>Bacilli</taxon>
        <taxon>Bacillales</taxon>
        <taxon>Bacillaceae</taxon>
        <taxon>Priestia</taxon>
    </lineage>
</organism>
<evidence type="ECO:0000313" key="2">
    <source>
        <dbReference type="Proteomes" id="UP000031829"/>
    </source>
</evidence>